<dbReference type="EMBL" id="CP060724">
    <property type="protein sequence ID" value="QNN74860.1"/>
    <property type="molecule type" value="Genomic_DNA"/>
</dbReference>
<reference evidence="2 3" key="1">
    <citation type="submission" date="2020-08" db="EMBL/GenBank/DDBJ databases">
        <title>Genome sequence of Weissella diestrammenae KACC 16890T.</title>
        <authorList>
            <person name="Hyun D.-W."/>
            <person name="Bae J.-W."/>
        </authorList>
    </citation>
    <scope>NUCLEOTIDE SEQUENCE [LARGE SCALE GENOMIC DNA]</scope>
    <source>
        <strain evidence="2 3">KACC 16890</strain>
    </source>
</reference>
<sequence>MTNKTLIKSIMLVFGTFLASALFFSMQSVGWADINEQNTSSVTFDIDLDKTHPDLPNTGNVGQPAIPKNGQEIQYVATAKNGDLPMTAATQVSLLSWLIVMLLFMLIHFGRSKTDSRQRRER</sequence>
<proteinExistence type="predicted"/>
<evidence type="ECO:0008006" key="4">
    <source>
        <dbReference type="Google" id="ProtNLM"/>
    </source>
</evidence>
<keyword evidence="3" id="KW-1185">Reference proteome</keyword>
<organism evidence="2 3">
    <name type="scientific">Weissella diestrammenae</name>
    <dbReference type="NCBI Taxonomy" id="1162633"/>
    <lineage>
        <taxon>Bacteria</taxon>
        <taxon>Bacillati</taxon>
        <taxon>Bacillota</taxon>
        <taxon>Bacilli</taxon>
        <taxon>Lactobacillales</taxon>
        <taxon>Lactobacillaceae</taxon>
        <taxon>Weissella</taxon>
    </lineage>
</organism>
<gene>
    <name evidence="2" type="ORF">H9L19_05530</name>
</gene>
<feature type="transmembrane region" description="Helical" evidence="1">
    <location>
        <begin position="88"/>
        <end position="110"/>
    </location>
</feature>
<dbReference type="Proteomes" id="UP000515800">
    <property type="component" value="Chromosome"/>
</dbReference>
<accession>A0A7G9T435</accession>
<protein>
    <recommendedName>
        <fullName evidence="4">LPXTG cell wall anchor domain-containing protein</fullName>
    </recommendedName>
</protein>
<name>A0A7G9T435_9LACO</name>
<evidence type="ECO:0000256" key="1">
    <source>
        <dbReference type="SAM" id="Phobius"/>
    </source>
</evidence>
<evidence type="ECO:0000313" key="2">
    <source>
        <dbReference type="EMBL" id="QNN74860.1"/>
    </source>
</evidence>
<dbReference type="KEGG" id="wdi:H9L19_05530"/>
<keyword evidence="1" id="KW-1133">Transmembrane helix</keyword>
<dbReference type="AlphaFoldDB" id="A0A7G9T435"/>
<keyword evidence="1" id="KW-0472">Membrane</keyword>
<dbReference type="RefSeq" id="WP_187528695.1">
    <property type="nucleotide sequence ID" value="NZ_CP060724.1"/>
</dbReference>
<evidence type="ECO:0000313" key="3">
    <source>
        <dbReference type="Proteomes" id="UP000515800"/>
    </source>
</evidence>
<keyword evidence="1" id="KW-0812">Transmembrane</keyword>